<dbReference type="Proteomes" id="UP000664795">
    <property type="component" value="Unassembled WGS sequence"/>
</dbReference>
<gene>
    <name evidence="1" type="ORF">J2I48_12275</name>
</gene>
<organism evidence="1 2">
    <name type="scientific">Fibrella aquatilis</name>
    <dbReference type="NCBI Taxonomy" id="2817059"/>
    <lineage>
        <taxon>Bacteria</taxon>
        <taxon>Pseudomonadati</taxon>
        <taxon>Bacteroidota</taxon>
        <taxon>Cytophagia</taxon>
        <taxon>Cytophagales</taxon>
        <taxon>Spirosomataceae</taxon>
        <taxon>Fibrella</taxon>
    </lineage>
</organism>
<protein>
    <submittedName>
        <fullName evidence="1">Uncharacterized protein</fullName>
    </submittedName>
</protein>
<evidence type="ECO:0000313" key="2">
    <source>
        <dbReference type="Proteomes" id="UP000664795"/>
    </source>
</evidence>
<name>A0A939JWC8_9BACT</name>
<dbReference type="PROSITE" id="PS51257">
    <property type="entry name" value="PROKAR_LIPOPROTEIN"/>
    <property type="match status" value="1"/>
</dbReference>
<accession>A0A939JWC8</accession>
<proteinExistence type="predicted"/>
<evidence type="ECO:0000313" key="1">
    <source>
        <dbReference type="EMBL" id="MBO0931777.1"/>
    </source>
</evidence>
<reference evidence="1 2" key="1">
    <citation type="submission" date="2021-03" db="EMBL/GenBank/DDBJ databases">
        <title>Fibrella sp. HMF5036 genome sequencing and assembly.</title>
        <authorList>
            <person name="Kang H."/>
            <person name="Kim H."/>
            <person name="Bae S."/>
            <person name="Joh K."/>
        </authorList>
    </citation>
    <scope>NUCLEOTIDE SEQUENCE [LARGE SCALE GENOMIC DNA]</scope>
    <source>
        <strain evidence="1 2">HMF5036</strain>
    </source>
</reference>
<keyword evidence="2" id="KW-1185">Reference proteome</keyword>
<sequence>MNNAQKSIAGLFITALPLAYACKSPEVVYPIPANHVVLERGKSIATSTGIIVFVDTVNISICPKQAACFAPDNLFASVRLVRNQESRAVRLFAWFGSESSDRSANRSDSTSVQFNGQLYKVILKGEYVGETDLSRVGRALLQVSPL</sequence>
<comment type="caution">
    <text evidence="1">The sequence shown here is derived from an EMBL/GenBank/DDBJ whole genome shotgun (WGS) entry which is preliminary data.</text>
</comment>
<dbReference type="EMBL" id="JAFMYU010000008">
    <property type="protein sequence ID" value="MBO0931777.1"/>
    <property type="molecule type" value="Genomic_DNA"/>
</dbReference>
<dbReference type="AlphaFoldDB" id="A0A939JWC8"/>
<dbReference type="RefSeq" id="WP_207335739.1">
    <property type="nucleotide sequence ID" value="NZ_JAFMYU010000008.1"/>
</dbReference>